<keyword evidence="8" id="KW-1185">Reference proteome</keyword>
<dbReference type="EMBL" id="JBHRSM010000001">
    <property type="protein sequence ID" value="MFC3084581.1"/>
    <property type="molecule type" value="Genomic_DNA"/>
</dbReference>
<dbReference type="PANTHER" id="PTHR22913:SF12">
    <property type="entry name" value="MANNURONAN SYNTHASE"/>
    <property type="match status" value="1"/>
</dbReference>
<evidence type="ECO:0000256" key="6">
    <source>
        <dbReference type="SAM" id="Phobius"/>
    </source>
</evidence>
<keyword evidence="3 7" id="KW-0328">Glycosyltransferase</keyword>
<accession>A0ABV7DQG4</accession>
<dbReference type="Gene3D" id="3.90.550.10">
    <property type="entry name" value="Spore Coat Polysaccharide Biosynthesis Protein SpsA, Chain A"/>
    <property type="match status" value="1"/>
</dbReference>
<feature type="transmembrane region" description="Helical" evidence="6">
    <location>
        <begin position="468"/>
        <end position="491"/>
    </location>
</feature>
<dbReference type="GO" id="GO:0016757">
    <property type="term" value="F:glycosyltransferase activity"/>
    <property type="evidence" value="ECO:0007669"/>
    <property type="project" value="UniProtKB-KW"/>
</dbReference>
<organism evidence="7 8">
    <name type="scientific">Tabrizicola soli</name>
    <dbReference type="NCBI Taxonomy" id="2185115"/>
    <lineage>
        <taxon>Bacteria</taxon>
        <taxon>Pseudomonadati</taxon>
        <taxon>Pseudomonadota</taxon>
        <taxon>Alphaproteobacteria</taxon>
        <taxon>Rhodobacterales</taxon>
        <taxon>Paracoccaceae</taxon>
        <taxon>Tabrizicola</taxon>
    </lineage>
</organism>
<comment type="caution">
    <text evidence="7">The sequence shown here is derived from an EMBL/GenBank/DDBJ whole genome shotgun (WGS) entry which is preliminary data.</text>
</comment>
<keyword evidence="5 6" id="KW-0472">Membrane</keyword>
<dbReference type="Proteomes" id="UP001595445">
    <property type="component" value="Unassembled WGS sequence"/>
</dbReference>
<dbReference type="EC" id="2.4.-.-" evidence="7"/>
<keyword evidence="6" id="KW-1133">Transmembrane helix</keyword>
<gene>
    <name evidence="7" type="ORF">ACFOD6_00840</name>
</gene>
<dbReference type="Pfam" id="PF13641">
    <property type="entry name" value="Glyco_tranf_2_3"/>
    <property type="match status" value="1"/>
</dbReference>
<dbReference type="SUPFAM" id="SSF53448">
    <property type="entry name" value="Nucleotide-diphospho-sugar transferases"/>
    <property type="match status" value="1"/>
</dbReference>
<evidence type="ECO:0000256" key="4">
    <source>
        <dbReference type="ARBA" id="ARBA00022679"/>
    </source>
</evidence>
<protein>
    <submittedName>
        <fullName evidence="7">Glycosyltransferase</fullName>
        <ecNumber evidence="7">2.4.-.-</ecNumber>
    </submittedName>
</protein>
<proteinExistence type="predicted"/>
<dbReference type="InterPro" id="IPR029044">
    <property type="entry name" value="Nucleotide-diphossugar_trans"/>
</dbReference>
<keyword evidence="2" id="KW-1003">Cell membrane</keyword>
<comment type="subcellular location">
    <subcellularLocation>
        <location evidence="1">Cell membrane</location>
    </subcellularLocation>
</comment>
<evidence type="ECO:0000256" key="1">
    <source>
        <dbReference type="ARBA" id="ARBA00004236"/>
    </source>
</evidence>
<sequence length="492" mass="54599">MTRLRAILGHLIYLAVLGLLVLAIPPGALGHVSDGLIVVGTVGIWRYGWAAINYLRAVWYQAVAYPRLKARALAAEAAEPVRGHAYFLVTSYKIDTDTTQRVYRSLFRAAAAAPGGATIVASVVDTADLRLIKRIHALMDVPMDGVELVVDQIPGTGKRDALARSLRLIARQAPSRRDILLLVDGDSCVPQDIIAATTPFFTDPEVGALTTDEAVEIREPGLFADWFALRFTQRQMMMSSMGLSGRVLTLTGRMSVFRADLATQHEFIRLVQHDHIDHWRLGRVDFLTGDDKSTWFWLLQRGYKMLYLPDVTSLSMETQPKPGFVDSAVTLMIRWFGNMLRTNGRALALRPSQIGLFTWWSILDQKIGIWTTLAGPISVILAAAFVEPLVIPAYIAWVMATRYVFCWVLASIRGRGFPITYPILLYFGQIVGAAVKSYVLFRLDRQRWTRQSGPAAARLPLAARLRGYGSTCVHALALGWLTFGIMLLSGLV</sequence>
<keyword evidence="4 7" id="KW-0808">Transferase</keyword>
<feature type="transmembrane region" description="Helical" evidence="6">
    <location>
        <begin position="419"/>
        <end position="441"/>
    </location>
</feature>
<name>A0ABV7DQG4_9RHOB</name>
<dbReference type="RefSeq" id="WP_206761000.1">
    <property type="nucleotide sequence ID" value="NZ_JAEACP010000004.1"/>
</dbReference>
<dbReference type="PANTHER" id="PTHR22913">
    <property type="entry name" value="HYALURONAN SYNTHASE"/>
    <property type="match status" value="1"/>
</dbReference>
<keyword evidence="6" id="KW-0812">Transmembrane</keyword>
<reference evidence="8" key="1">
    <citation type="journal article" date="2019" name="Int. J. Syst. Evol. Microbiol.">
        <title>The Global Catalogue of Microorganisms (GCM) 10K type strain sequencing project: providing services to taxonomists for standard genome sequencing and annotation.</title>
        <authorList>
            <consortium name="The Broad Institute Genomics Platform"/>
            <consortium name="The Broad Institute Genome Sequencing Center for Infectious Disease"/>
            <person name="Wu L."/>
            <person name="Ma J."/>
        </authorList>
    </citation>
    <scope>NUCLEOTIDE SEQUENCE [LARGE SCALE GENOMIC DNA]</scope>
    <source>
        <strain evidence="8">KCTC 62102</strain>
    </source>
</reference>
<evidence type="ECO:0000313" key="7">
    <source>
        <dbReference type="EMBL" id="MFC3084581.1"/>
    </source>
</evidence>
<evidence type="ECO:0000256" key="3">
    <source>
        <dbReference type="ARBA" id="ARBA00022676"/>
    </source>
</evidence>
<evidence type="ECO:0000256" key="5">
    <source>
        <dbReference type="ARBA" id="ARBA00023136"/>
    </source>
</evidence>
<evidence type="ECO:0000256" key="2">
    <source>
        <dbReference type="ARBA" id="ARBA00022475"/>
    </source>
</evidence>
<evidence type="ECO:0000313" key="8">
    <source>
        <dbReference type="Proteomes" id="UP001595445"/>
    </source>
</evidence>